<reference evidence="4" key="1">
    <citation type="submission" date="2017-04" db="EMBL/GenBank/DDBJ databases">
        <authorList>
            <person name="Varghese N."/>
            <person name="Submissions S."/>
        </authorList>
    </citation>
    <scope>NUCLEOTIDE SEQUENCE [LARGE SCALE GENOMIC DNA]</scope>
    <source>
        <strain evidence="4">DSM 12126</strain>
    </source>
</reference>
<keyword evidence="1" id="KW-0479">Metal-binding</keyword>
<feature type="domain" description="VOC" evidence="2">
    <location>
        <begin position="8"/>
        <end position="146"/>
    </location>
</feature>
<dbReference type="EMBL" id="FWXT01000001">
    <property type="protein sequence ID" value="SMC53897.1"/>
    <property type="molecule type" value="Genomic_DNA"/>
</dbReference>
<name>A0A1W1ZZQ4_9SPHI</name>
<evidence type="ECO:0000259" key="2">
    <source>
        <dbReference type="PROSITE" id="PS51819"/>
    </source>
</evidence>
<dbReference type="PANTHER" id="PTHR43048">
    <property type="entry name" value="METHYLMALONYL-COA EPIMERASE"/>
    <property type="match status" value="1"/>
</dbReference>
<dbReference type="PROSITE" id="PS51819">
    <property type="entry name" value="VOC"/>
    <property type="match status" value="1"/>
</dbReference>
<dbReference type="Pfam" id="PF13669">
    <property type="entry name" value="Glyoxalase_4"/>
    <property type="match status" value="1"/>
</dbReference>
<evidence type="ECO:0000256" key="1">
    <source>
        <dbReference type="ARBA" id="ARBA00022723"/>
    </source>
</evidence>
<dbReference type="InterPro" id="IPR051785">
    <property type="entry name" value="MMCE/EMCE_epimerase"/>
</dbReference>
<dbReference type="OrthoDB" id="9795618at2"/>
<dbReference type="STRING" id="151894.SAMN04488524_1111"/>
<dbReference type="AlphaFoldDB" id="A0A1W1ZZQ4"/>
<evidence type="ECO:0000313" key="4">
    <source>
        <dbReference type="Proteomes" id="UP000192756"/>
    </source>
</evidence>
<dbReference type="PANTHER" id="PTHR43048:SF5">
    <property type="entry name" value="BLR5325 PROTEIN"/>
    <property type="match status" value="1"/>
</dbReference>
<dbReference type="Proteomes" id="UP000192756">
    <property type="component" value="Unassembled WGS sequence"/>
</dbReference>
<sequence>MAKNSLLRMDNMGIVVESLDDAISFFSEIGLKLEGRAMIEGEWAGQVTGLGNQRVEIAMMVTPDGHSRLELSKFLDPPTVSDHRNAPVNALGYLRVMFTVEDIDELVSRLIKRGAQLVGEVVQYQDSYKLCYIRGTEGLLVGLAEQLKKN</sequence>
<dbReference type="InterPro" id="IPR037523">
    <property type="entry name" value="VOC_core"/>
</dbReference>
<dbReference type="CDD" id="cd08353">
    <property type="entry name" value="VOC_like"/>
    <property type="match status" value="1"/>
</dbReference>
<proteinExistence type="predicted"/>
<dbReference type="RefSeq" id="WP_084237383.1">
    <property type="nucleotide sequence ID" value="NZ_FWXT01000001.1"/>
</dbReference>
<dbReference type="Gene3D" id="3.10.180.10">
    <property type="entry name" value="2,3-Dihydroxybiphenyl 1,2-Dioxygenase, domain 1"/>
    <property type="match status" value="1"/>
</dbReference>
<dbReference type="InterPro" id="IPR029068">
    <property type="entry name" value="Glyas_Bleomycin-R_OHBP_Dase"/>
</dbReference>
<dbReference type="GO" id="GO:0004493">
    <property type="term" value="F:methylmalonyl-CoA epimerase activity"/>
    <property type="evidence" value="ECO:0007669"/>
    <property type="project" value="TreeGrafter"/>
</dbReference>
<dbReference type="GO" id="GO:0046872">
    <property type="term" value="F:metal ion binding"/>
    <property type="evidence" value="ECO:0007669"/>
    <property type="project" value="UniProtKB-KW"/>
</dbReference>
<organism evidence="3 4">
    <name type="scientific">Pedobacter africanus</name>
    <dbReference type="NCBI Taxonomy" id="151894"/>
    <lineage>
        <taxon>Bacteria</taxon>
        <taxon>Pseudomonadati</taxon>
        <taxon>Bacteroidota</taxon>
        <taxon>Sphingobacteriia</taxon>
        <taxon>Sphingobacteriales</taxon>
        <taxon>Sphingobacteriaceae</taxon>
        <taxon>Pedobacter</taxon>
    </lineage>
</organism>
<keyword evidence="4" id="KW-1185">Reference proteome</keyword>
<dbReference type="SUPFAM" id="SSF54593">
    <property type="entry name" value="Glyoxalase/Bleomycin resistance protein/Dihydroxybiphenyl dioxygenase"/>
    <property type="match status" value="1"/>
</dbReference>
<dbReference type="GO" id="GO:0046491">
    <property type="term" value="P:L-methylmalonyl-CoA metabolic process"/>
    <property type="evidence" value="ECO:0007669"/>
    <property type="project" value="TreeGrafter"/>
</dbReference>
<protein>
    <submittedName>
        <fullName evidence="3">Glyoxalase-like domain-containing protein</fullName>
    </submittedName>
</protein>
<accession>A0A1W1ZZQ4</accession>
<evidence type="ECO:0000313" key="3">
    <source>
        <dbReference type="EMBL" id="SMC53897.1"/>
    </source>
</evidence>
<gene>
    <name evidence="3" type="ORF">SAMN04488524_1111</name>
</gene>